<name>A0A074XU65_AURPU</name>
<evidence type="ECO:0000256" key="9">
    <source>
        <dbReference type="ARBA" id="ARBA00023315"/>
    </source>
</evidence>
<dbReference type="GeneID" id="40746675"/>
<accession>A0A074XU65</accession>
<dbReference type="AlphaFoldDB" id="A0A074XU65"/>
<dbReference type="SMART" id="SM00563">
    <property type="entry name" value="PlsC"/>
    <property type="match status" value="1"/>
</dbReference>
<evidence type="ECO:0000256" key="4">
    <source>
        <dbReference type="ARBA" id="ARBA00022787"/>
    </source>
</evidence>
<evidence type="ECO:0000256" key="11">
    <source>
        <dbReference type="ARBA" id="ARBA00047906"/>
    </source>
</evidence>
<evidence type="ECO:0000256" key="5">
    <source>
        <dbReference type="ARBA" id="ARBA00022792"/>
    </source>
</evidence>
<keyword evidence="8" id="KW-0472">Membrane</keyword>
<evidence type="ECO:0000256" key="8">
    <source>
        <dbReference type="ARBA" id="ARBA00023136"/>
    </source>
</evidence>
<gene>
    <name evidence="14" type="ORF">M438DRAFT_340927</name>
</gene>
<keyword evidence="5" id="KW-0999">Mitochondrion inner membrane</keyword>
<dbReference type="PANTHER" id="PTHR12497:SF0">
    <property type="entry name" value="TAFAZZIN"/>
    <property type="match status" value="1"/>
</dbReference>
<comment type="similarity">
    <text evidence="2 12">Belongs to the taffazin family.</text>
</comment>
<dbReference type="InterPro" id="IPR002123">
    <property type="entry name" value="Plipid/glycerol_acylTrfase"/>
</dbReference>
<dbReference type="Proteomes" id="UP000030706">
    <property type="component" value="Unassembled WGS sequence"/>
</dbReference>
<dbReference type="SUPFAM" id="SSF69593">
    <property type="entry name" value="Glycerol-3-phosphate (1)-acyltransferase"/>
    <property type="match status" value="1"/>
</dbReference>
<dbReference type="RefSeq" id="XP_029765295.1">
    <property type="nucleotide sequence ID" value="XM_029904369.1"/>
</dbReference>
<evidence type="ECO:0000256" key="10">
    <source>
        <dbReference type="ARBA" id="ARBA00024323"/>
    </source>
</evidence>
<comment type="subcellular location">
    <subcellularLocation>
        <location evidence="1">Mitochondrion inner membrane</location>
        <topology evidence="1">Peripheral membrane protein</topology>
        <orientation evidence="1">Intermembrane side</orientation>
    </subcellularLocation>
    <subcellularLocation>
        <location evidence="10">Mitochondrion outer membrane</location>
        <topology evidence="10">Peripheral membrane protein</topology>
        <orientation evidence="10">Intermembrane side</orientation>
    </subcellularLocation>
</comment>
<sequence length="374" mass="41927">MATPDAPEQPSLLWRTGSSVITGATGFLCRTFLVGLNRLEVNGYDKFMRLLDERADVKSRTKGLITVSNHTSVMDDPILWGVLPYRYHWNPDNVRWSLASHDLAFQNKFTSLFFSLGNTLPCHRLQHSPYGGLFQPTMTQAIRLLSAGPFPAPTATPVSRSLKSPDISDPFSGGHLTYSTDGVDTFPAPSAYASRRHAWVHIFPEGRVHQKEDKTMRYFKWGVSRLILESEPAPDLVPLFIEGFDSIMHESRGFPRPIPRAGRDVTVTFGDKIDTGDAFRDLRDRWAALKQQAVQRGAQSDELGVVRDEQLMNGAEAVRLREECTMRVREAVLAVRRTRGLPDEDPKCGLIETWAMEKSTGEGRMADGSYTKDT</sequence>
<keyword evidence="4" id="KW-1000">Mitochondrion outer membrane</keyword>
<evidence type="ECO:0000256" key="12">
    <source>
        <dbReference type="RuleBase" id="RU365062"/>
    </source>
</evidence>
<keyword evidence="9" id="KW-0012">Acyltransferase</keyword>
<evidence type="ECO:0000259" key="13">
    <source>
        <dbReference type="SMART" id="SM00563"/>
    </source>
</evidence>
<dbReference type="OrthoDB" id="193467at2759"/>
<evidence type="ECO:0000256" key="1">
    <source>
        <dbReference type="ARBA" id="ARBA00004137"/>
    </source>
</evidence>
<protein>
    <recommendedName>
        <fullName evidence="12">Tafazzin family protein</fullName>
    </recommendedName>
</protein>
<dbReference type="STRING" id="1043002.A0A074XU65"/>
<keyword evidence="3" id="KW-0808">Transferase</keyword>
<dbReference type="EMBL" id="KL584974">
    <property type="protein sequence ID" value="KEQ89108.1"/>
    <property type="molecule type" value="Genomic_DNA"/>
</dbReference>
<dbReference type="PRINTS" id="PR00979">
    <property type="entry name" value="TAFAZZIN"/>
</dbReference>
<dbReference type="GO" id="GO:0005741">
    <property type="term" value="C:mitochondrial outer membrane"/>
    <property type="evidence" value="ECO:0007669"/>
    <property type="project" value="UniProtKB-SubCell"/>
</dbReference>
<dbReference type="GO" id="GO:0005743">
    <property type="term" value="C:mitochondrial inner membrane"/>
    <property type="evidence" value="ECO:0007669"/>
    <property type="project" value="UniProtKB-SubCell"/>
</dbReference>
<dbReference type="Pfam" id="PF01553">
    <property type="entry name" value="Acyltransferase"/>
    <property type="match status" value="1"/>
</dbReference>
<keyword evidence="6" id="KW-0443">Lipid metabolism</keyword>
<dbReference type="GO" id="GO:0007007">
    <property type="term" value="P:inner mitochondrial membrane organization"/>
    <property type="evidence" value="ECO:0007669"/>
    <property type="project" value="TreeGrafter"/>
</dbReference>
<comment type="catalytic activity">
    <reaction evidence="11">
        <text>1'-[1,2-diacyl-sn-glycero-3-phospho],3'-[1-acyl-sn-glycero-3-phospho]-glycerol + a 1,2-diacyl-sn-glycero-3-phosphocholine = a cardiolipin + a 1-acyl-sn-glycero-3-phosphocholine</text>
        <dbReference type="Rhea" id="RHEA:33731"/>
        <dbReference type="ChEBI" id="CHEBI:57643"/>
        <dbReference type="ChEBI" id="CHEBI:58168"/>
        <dbReference type="ChEBI" id="CHEBI:62237"/>
        <dbReference type="ChEBI" id="CHEBI:64743"/>
    </reaction>
    <physiologicalReaction direction="left-to-right" evidence="11">
        <dbReference type="Rhea" id="RHEA:33732"/>
    </physiologicalReaction>
    <physiologicalReaction direction="right-to-left" evidence="11">
        <dbReference type="Rhea" id="RHEA:33733"/>
    </physiologicalReaction>
</comment>
<keyword evidence="15" id="KW-1185">Reference proteome</keyword>
<dbReference type="PANTHER" id="PTHR12497">
    <property type="entry name" value="TAZ PROTEIN TAFAZZIN"/>
    <property type="match status" value="1"/>
</dbReference>
<dbReference type="CDD" id="cd07989">
    <property type="entry name" value="LPLAT_AGPAT-like"/>
    <property type="match status" value="1"/>
</dbReference>
<evidence type="ECO:0000256" key="6">
    <source>
        <dbReference type="ARBA" id="ARBA00023098"/>
    </source>
</evidence>
<dbReference type="HOGENOM" id="CLU_046747_1_0_1"/>
<feature type="domain" description="Phospholipid/glycerol acyltransferase" evidence="13">
    <location>
        <begin position="64"/>
        <end position="244"/>
    </location>
</feature>
<organism evidence="14 15">
    <name type="scientific">Aureobasidium pullulans EXF-150</name>
    <dbReference type="NCBI Taxonomy" id="1043002"/>
    <lineage>
        <taxon>Eukaryota</taxon>
        <taxon>Fungi</taxon>
        <taxon>Dikarya</taxon>
        <taxon>Ascomycota</taxon>
        <taxon>Pezizomycotina</taxon>
        <taxon>Dothideomycetes</taxon>
        <taxon>Dothideomycetidae</taxon>
        <taxon>Dothideales</taxon>
        <taxon>Saccotheciaceae</taxon>
        <taxon>Aureobasidium</taxon>
    </lineage>
</organism>
<evidence type="ECO:0000313" key="15">
    <source>
        <dbReference type="Proteomes" id="UP000030706"/>
    </source>
</evidence>
<dbReference type="InterPro" id="IPR000872">
    <property type="entry name" value="Tafazzin"/>
</dbReference>
<dbReference type="GO" id="GO:0035965">
    <property type="term" value="P:cardiolipin acyl-chain remodeling"/>
    <property type="evidence" value="ECO:0007669"/>
    <property type="project" value="TreeGrafter"/>
</dbReference>
<evidence type="ECO:0000256" key="3">
    <source>
        <dbReference type="ARBA" id="ARBA00022679"/>
    </source>
</evidence>
<evidence type="ECO:0000313" key="14">
    <source>
        <dbReference type="EMBL" id="KEQ89108.1"/>
    </source>
</evidence>
<evidence type="ECO:0000256" key="7">
    <source>
        <dbReference type="ARBA" id="ARBA00023128"/>
    </source>
</evidence>
<dbReference type="GO" id="GO:0047184">
    <property type="term" value="F:1-acylglycerophosphocholine O-acyltransferase activity"/>
    <property type="evidence" value="ECO:0007669"/>
    <property type="project" value="TreeGrafter"/>
</dbReference>
<evidence type="ECO:0000256" key="2">
    <source>
        <dbReference type="ARBA" id="ARBA00010524"/>
    </source>
</evidence>
<proteinExistence type="inferred from homology"/>
<keyword evidence="7" id="KW-0496">Mitochondrion</keyword>
<reference evidence="14 15" key="1">
    <citation type="journal article" date="2014" name="BMC Genomics">
        <title>Genome sequencing of four Aureobasidium pullulans varieties: biotechnological potential, stress tolerance, and description of new species.</title>
        <authorList>
            <person name="Gostin Ar C."/>
            <person name="Ohm R.A."/>
            <person name="Kogej T."/>
            <person name="Sonjak S."/>
            <person name="Turk M."/>
            <person name="Zajc J."/>
            <person name="Zalar P."/>
            <person name="Grube M."/>
            <person name="Sun H."/>
            <person name="Han J."/>
            <person name="Sharma A."/>
            <person name="Chiniquy J."/>
            <person name="Ngan C.Y."/>
            <person name="Lipzen A."/>
            <person name="Barry K."/>
            <person name="Grigoriev I.V."/>
            <person name="Gunde-Cimerman N."/>
        </authorList>
    </citation>
    <scope>NUCLEOTIDE SEQUENCE [LARGE SCALE GENOMIC DNA]</scope>
    <source>
        <strain evidence="14 15">EXF-150</strain>
    </source>
</reference>